<gene>
    <name evidence="1" type="ORF">SAMN05421850_1218</name>
</gene>
<dbReference type="OrthoDB" id="9893239at2"/>
<dbReference type="AlphaFoldDB" id="A0A1G8TEY3"/>
<sequence>MTKLSYETTTNFTDYQAWPWFQEYLVLSKAAPIAKDARILPVSVGEAYCTWVLDTPEVRDIVYRGFVLHKVEDDLEESLLGTSARYFLLRNNISEKNSANLTPCWQVLKLIMLGDLSPPPHEDVRDRLLRHSWAFKRV</sequence>
<evidence type="ECO:0000313" key="1">
    <source>
        <dbReference type="EMBL" id="SDJ40068.1"/>
    </source>
</evidence>
<organism evidence="1 2">
    <name type="scientific">Lutimaribacter saemankumensis</name>
    <dbReference type="NCBI Taxonomy" id="490829"/>
    <lineage>
        <taxon>Bacteria</taxon>
        <taxon>Pseudomonadati</taxon>
        <taxon>Pseudomonadota</taxon>
        <taxon>Alphaproteobacteria</taxon>
        <taxon>Rhodobacterales</taxon>
        <taxon>Roseobacteraceae</taxon>
        <taxon>Lutimaribacter</taxon>
    </lineage>
</organism>
<evidence type="ECO:0000313" key="2">
    <source>
        <dbReference type="Proteomes" id="UP000199340"/>
    </source>
</evidence>
<accession>A0A1G8TEY3</accession>
<keyword evidence="2" id="KW-1185">Reference proteome</keyword>
<proteinExistence type="predicted"/>
<dbReference type="RefSeq" id="WP_090030701.1">
    <property type="nucleotide sequence ID" value="NZ_FNEB01000021.1"/>
</dbReference>
<name>A0A1G8TEY3_9RHOB</name>
<dbReference type="EMBL" id="FNEB01000021">
    <property type="protein sequence ID" value="SDJ40068.1"/>
    <property type="molecule type" value="Genomic_DNA"/>
</dbReference>
<reference evidence="1 2" key="1">
    <citation type="submission" date="2016-10" db="EMBL/GenBank/DDBJ databases">
        <authorList>
            <person name="de Groot N.N."/>
        </authorList>
    </citation>
    <scope>NUCLEOTIDE SEQUENCE [LARGE SCALE GENOMIC DNA]</scope>
    <source>
        <strain evidence="1 2">DSM 28010</strain>
    </source>
</reference>
<dbReference type="Proteomes" id="UP000199340">
    <property type="component" value="Unassembled WGS sequence"/>
</dbReference>
<protein>
    <submittedName>
        <fullName evidence="1">Uncharacterized protein</fullName>
    </submittedName>
</protein>